<keyword evidence="5 6" id="KW-0482">Metalloprotease</keyword>
<dbReference type="GO" id="GO:0004222">
    <property type="term" value="F:metalloendopeptidase activity"/>
    <property type="evidence" value="ECO:0007669"/>
    <property type="project" value="InterPro"/>
</dbReference>
<keyword evidence="2 6" id="KW-0645">Protease</keyword>
<evidence type="ECO:0000256" key="3">
    <source>
        <dbReference type="ARBA" id="ARBA00022723"/>
    </source>
</evidence>
<dbReference type="GO" id="GO:0046872">
    <property type="term" value="F:metal ion binding"/>
    <property type="evidence" value="ECO:0007669"/>
    <property type="project" value="UniProtKB-KW"/>
</dbReference>
<reference evidence="7 8" key="1">
    <citation type="submission" date="2020-08" db="EMBL/GenBank/DDBJ databases">
        <authorList>
            <person name="Newling K."/>
            <person name="Davey J."/>
            <person name="Forrester S."/>
        </authorList>
    </citation>
    <scope>NUCLEOTIDE SEQUENCE [LARGE SCALE GENOMIC DNA]</scope>
    <source>
        <strain evidence="8">Crithidia deanei Carvalho (ATCC PRA-265)</strain>
    </source>
</reference>
<gene>
    <name evidence="7" type="ORF">ADEAN_000173600</name>
</gene>
<evidence type="ECO:0000256" key="2">
    <source>
        <dbReference type="ARBA" id="ARBA00022670"/>
    </source>
</evidence>
<dbReference type="EC" id="3.4.24.-" evidence="6"/>
<sequence length="239" mass="26711">MTEDSTANEKTLYNVHQLCEHMVSSVLKEVNTIQYLIRSIEEISGKPFSRDRIKCLSSPPRAGAALHTVASAGYMWSKVRPGTEKGDIVMAEEHITPYMNGKDKVDVSAENLKSLRNFVERNIRHELIHAFDDVRGVIEPANCMHQACSEIRAARLSGDCFAGEEIKKGRVDYFQGGIQCVRRRATLAVESNPICRGFADRAVETTFAQCYSDYEPFVAPVYSMGSYGDVTFDNSTLKL</sequence>
<dbReference type="PANTHER" id="PTHR21711">
    <property type="entry name" value="MITOCHONDRIAL INNER MEMBRANE PROTEASE"/>
    <property type="match status" value="1"/>
</dbReference>
<keyword evidence="4 6" id="KW-0378">Hydrolase</keyword>
<proteinExistence type="inferred from homology"/>
<evidence type="ECO:0000256" key="5">
    <source>
        <dbReference type="ARBA" id="ARBA00023049"/>
    </source>
</evidence>
<evidence type="ECO:0000256" key="6">
    <source>
        <dbReference type="RuleBase" id="RU364057"/>
    </source>
</evidence>
<dbReference type="Pfam" id="PF09768">
    <property type="entry name" value="Peptidase_M76"/>
    <property type="match status" value="1"/>
</dbReference>
<dbReference type="GO" id="GO:0005739">
    <property type="term" value="C:mitochondrion"/>
    <property type="evidence" value="ECO:0007669"/>
    <property type="project" value="GOC"/>
</dbReference>
<organism evidence="7 8">
    <name type="scientific">Angomonas deanei</name>
    <dbReference type="NCBI Taxonomy" id="59799"/>
    <lineage>
        <taxon>Eukaryota</taxon>
        <taxon>Discoba</taxon>
        <taxon>Euglenozoa</taxon>
        <taxon>Kinetoplastea</taxon>
        <taxon>Metakinetoplastina</taxon>
        <taxon>Trypanosomatida</taxon>
        <taxon>Trypanosomatidae</taxon>
        <taxon>Strigomonadinae</taxon>
        <taxon>Angomonas</taxon>
    </lineage>
</organism>
<comment type="similarity">
    <text evidence="1 6">Belongs to the peptidase M76 family.</text>
</comment>
<dbReference type="EMBL" id="LR877147">
    <property type="protein sequence ID" value="CAD2214291.1"/>
    <property type="molecule type" value="Genomic_DNA"/>
</dbReference>
<dbReference type="VEuPathDB" id="TriTrypDB:ADEAN_000173600"/>
<dbReference type="OrthoDB" id="285308at2759"/>
<evidence type="ECO:0000313" key="7">
    <source>
        <dbReference type="EMBL" id="CAD2214291.1"/>
    </source>
</evidence>
<accession>S9UQE5</accession>
<dbReference type="GO" id="GO:0034982">
    <property type="term" value="P:mitochondrial protein processing"/>
    <property type="evidence" value="ECO:0007669"/>
    <property type="project" value="TreeGrafter"/>
</dbReference>
<dbReference type="AlphaFoldDB" id="S9UQE5"/>
<dbReference type="PANTHER" id="PTHR21711:SF0">
    <property type="entry name" value="MITOCHONDRIAL INNER MEMBRANE PROTEASE ATP23 HOMOLOG"/>
    <property type="match status" value="1"/>
</dbReference>
<keyword evidence="8" id="KW-1185">Reference proteome</keyword>
<dbReference type="Proteomes" id="UP000515908">
    <property type="component" value="Chromosome 03"/>
</dbReference>
<evidence type="ECO:0000256" key="4">
    <source>
        <dbReference type="ARBA" id="ARBA00022801"/>
    </source>
</evidence>
<protein>
    <recommendedName>
        <fullName evidence="6">Mitochondrial inner membrane protease ATP23</fullName>
        <ecNumber evidence="6">3.4.24.-</ecNumber>
    </recommendedName>
</protein>
<dbReference type="InterPro" id="IPR019165">
    <property type="entry name" value="Peptidase_M76_ATP23"/>
</dbReference>
<name>S9UQE5_9TRYP</name>
<evidence type="ECO:0000256" key="1">
    <source>
        <dbReference type="ARBA" id="ARBA00009915"/>
    </source>
</evidence>
<dbReference type="GO" id="GO:0033615">
    <property type="term" value="P:mitochondrial proton-transporting ATP synthase complex assembly"/>
    <property type="evidence" value="ECO:0007669"/>
    <property type="project" value="TreeGrafter"/>
</dbReference>
<evidence type="ECO:0000313" key="8">
    <source>
        <dbReference type="Proteomes" id="UP000515908"/>
    </source>
</evidence>
<keyword evidence="3 6" id="KW-0479">Metal-binding</keyword>